<dbReference type="Proteomes" id="UP000492821">
    <property type="component" value="Unassembled WGS sequence"/>
</dbReference>
<keyword evidence="1" id="KW-1185">Reference proteome</keyword>
<protein>
    <submittedName>
        <fullName evidence="2">Plasminogen receptor (KT)</fullName>
    </submittedName>
</protein>
<proteinExistence type="predicted"/>
<dbReference type="AlphaFoldDB" id="A0A7E4ZR56"/>
<dbReference type="PANTHER" id="PTHR13411">
    <property type="entry name" value="PLASMINOGEN RECEPTOR (KT)"/>
    <property type="match status" value="1"/>
</dbReference>
<dbReference type="WBParaSite" id="Pan_g12552.t1">
    <property type="protein sequence ID" value="Pan_g12552.t1"/>
    <property type="gene ID" value="Pan_g12552"/>
</dbReference>
<evidence type="ECO:0000313" key="2">
    <source>
        <dbReference type="WBParaSite" id="Pan_g12552.t1"/>
    </source>
</evidence>
<reference evidence="2" key="2">
    <citation type="submission" date="2020-10" db="UniProtKB">
        <authorList>
            <consortium name="WormBaseParasite"/>
        </authorList>
    </citation>
    <scope>IDENTIFICATION</scope>
</reference>
<sequence>MGAAASTASTSEASLRYIYDAELERQIALQTIQFEEKQAIKCARSEELFPWQFLACTTTATGIIVYAQKTHNRFLVVPIVPLVMYIGYRYDQLFGHTPEETRKEAERLLKTEPHRFTPIGGPITLAELDRRRAAWHQPKLESSQS</sequence>
<organism evidence="1 2">
    <name type="scientific">Panagrellus redivivus</name>
    <name type="common">Microworm</name>
    <dbReference type="NCBI Taxonomy" id="6233"/>
    <lineage>
        <taxon>Eukaryota</taxon>
        <taxon>Metazoa</taxon>
        <taxon>Ecdysozoa</taxon>
        <taxon>Nematoda</taxon>
        <taxon>Chromadorea</taxon>
        <taxon>Rhabditida</taxon>
        <taxon>Tylenchina</taxon>
        <taxon>Panagrolaimomorpha</taxon>
        <taxon>Panagrolaimoidea</taxon>
        <taxon>Panagrolaimidae</taxon>
        <taxon>Panagrellus</taxon>
    </lineage>
</organism>
<dbReference type="GO" id="GO:0005886">
    <property type="term" value="C:plasma membrane"/>
    <property type="evidence" value="ECO:0007669"/>
    <property type="project" value="InterPro"/>
</dbReference>
<accession>A0A7E4ZR56</accession>
<reference evidence="1" key="1">
    <citation type="journal article" date="2013" name="Genetics">
        <title>The draft genome and transcriptome of Panagrellus redivivus are shaped by the harsh demands of a free-living lifestyle.</title>
        <authorList>
            <person name="Srinivasan J."/>
            <person name="Dillman A.R."/>
            <person name="Macchietto M.G."/>
            <person name="Heikkinen L."/>
            <person name="Lakso M."/>
            <person name="Fracchia K.M."/>
            <person name="Antoshechkin I."/>
            <person name="Mortazavi A."/>
            <person name="Wong G."/>
            <person name="Sternberg P.W."/>
        </authorList>
    </citation>
    <scope>NUCLEOTIDE SEQUENCE [LARGE SCALE GENOMIC DNA]</scope>
    <source>
        <strain evidence="1">MT8872</strain>
    </source>
</reference>
<name>A0A7E4ZR56_PANRE</name>
<dbReference type="Pfam" id="PF10166">
    <property type="entry name" value="DUF2368"/>
    <property type="match status" value="1"/>
</dbReference>
<evidence type="ECO:0000313" key="1">
    <source>
        <dbReference type="Proteomes" id="UP000492821"/>
    </source>
</evidence>
<dbReference type="InterPro" id="IPR019319">
    <property type="entry name" value="Plg-R(KT)"/>
</dbReference>
<dbReference type="PANTHER" id="PTHR13411:SF6">
    <property type="entry name" value="PLASMINOGEN RECEPTOR (KT)"/>
    <property type="match status" value="1"/>
</dbReference>